<protein>
    <submittedName>
        <fullName evidence="1">Uncharacterized protein</fullName>
    </submittedName>
</protein>
<dbReference type="EMBL" id="MKJU01000006">
    <property type="protein sequence ID" value="OHU92775.1"/>
    <property type="molecule type" value="Genomic_DNA"/>
</dbReference>
<sequence>MNKLSLHRVFSSMNLFIKVNGKHKEIAKSDCGLVAGGLLAIKRPRATHVSEFTDSIQELTNDTCIYVSGGTVPNKRPKATAASIQFIITPPPLLNDSQG</sequence>
<organism evidence="1 2">
    <name type="scientific">Pseudoalteromonas amylolytica</name>
    <dbReference type="NCBI Taxonomy" id="1859457"/>
    <lineage>
        <taxon>Bacteria</taxon>
        <taxon>Pseudomonadati</taxon>
        <taxon>Pseudomonadota</taxon>
        <taxon>Gammaproteobacteria</taxon>
        <taxon>Alteromonadales</taxon>
        <taxon>Pseudoalteromonadaceae</taxon>
        <taxon>Pseudoalteromonas</taxon>
    </lineage>
</organism>
<evidence type="ECO:0000313" key="1">
    <source>
        <dbReference type="EMBL" id="OHU92775.1"/>
    </source>
</evidence>
<name>A0A1S1MV63_9GAMM</name>
<dbReference type="AlphaFoldDB" id="A0A1S1MV63"/>
<dbReference type="RefSeq" id="WP_070983335.1">
    <property type="nucleotide sequence ID" value="NZ_MKJU01000006.1"/>
</dbReference>
<keyword evidence="2" id="KW-1185">Reference proteome</keyword>
<comment type="caution">
    <text evidence="1">The sequence shown here is derived from an EMBL/GenBank/DDBJ whole genome shotgun (WGS) entry which is preliminary data.</text>
</comment>
<dbReference type="Proteomes" id="UP000179786">
    <property type="component" value="Unassembled WGS sequence"/>
</dbReference>
<proteinExistence type="predicted"/>
<gene>
    <name evidence="1" type="ORF">BET10_04810</name>
</gene>
<evidence type="ECO:0000313" key="2">
    <source>
        <dbReference type="Proteomes" id="UP000179786"/>
    </source>
</evidence>
<accession>A0A1S1MV63</accession>
<dbReference type="STRING" id="1859457.BET10_04810"/>
<reference evidence="1 2" key="1">
    <citation type="submission" date="2016-09" db="EMBL/GenBank/DDBJ databases">
        <title>Pseudoalteromonas amylolytica sp. nov., isolated from the surface seawater.</title>
        <authorList>
            <person name="Wu Y.-H."/>
            <person name="Cheng H."/>
            <person name="Jin X.-B."/>
            <person name="Wang C.-S."/>
            <person name="Xu X.-W."/>
        </authorList>
    </citation>
    <scope>NUCLEOTIDE SEQUENCE [LARGE SCALE GENOMIC DNA]</scope>
    <source>
        <strain evidence="1 2">JW1</strain>
    </source>
</reference>